<dbReference type="Pfam" id="PF13409">
    <property type="entry name" value="GST_N_2"/>
    <property type="match status" value="1"/>
</dbReference>
<dbReference type="Gene3D" id="3.40.30.10">
    <property type="entry name" value="Glutaredoxin"/>
    <property type="match status" value="1"/>
</dbReference>
<sequence length="240" mass="26963">MRNTSDDRGDMSLTLHQHPLASFCHKVLIALYENGTAFDKVLVDLGDPASADAFRALWPLGKMPVLHDAARGATVPETSIIIEYLDLHHPGRLRMIPEDPEAALQVRLWDRFFDLHVSDPMQTIVLDRIRPDDGKDPHGVAAARAALDVAYALIDRQVANREWATGDAFTMADCSATPALFYAGIVHPFDDRYAAVAAYFERLIARPSARRVLAEAQPYFRFFPYRDAMPERFLRVDAQT</sequence>
<comment type="caution">
    <text evidence="3">The sequence shown here is derived from an EMBL/GenBank/DDBJ whole genome shotgun (WGS) entry which is preliminary data.</text>
</comment>
<dbReference type="InterPro" id="IPR040079">
    <property type="entry name" value="Glutathione_S-Trfase"/>
</dbReference>
<feature type="domain" description="GST N-terminal" evidence="1">
    <location>
        <begin position="11"/>
        <end position="93"/>
    </location>
</feature>
<reference evidence="3 4" key="1">
    <citation type="journal article" date="2012" name="J. Bacteriol.">
        <title>Genome Sequence of Nitratireductor pacificus Type Strain pht-3B.</title>
        <authorList>
            <person name="Lai Q."/>
            <person name="Li G."/>
            <person name="Shao Z."/>
        </authorList>
    </citation>
    <scope>NUCLEOTIDE SEQUENCE [LARGE SCALE GENOMIC DNA]</scope>
    <source>
        <strain evidence="4">pht-3B</strain>
    </source>
</reference>
<dbReference type="eggNOG" id="COG0625">
    <property type="taxonomic scope" value="Bacteria"/>
</dbReference>
<dbReference type="CDD" id="cd00299">
    <property type="entry name" value="GST_C_family"/>
    <property type="match status" value="1"/>
</dbReference>
<evidence type="ECO:0000313" key="4">
    <source>
        <dbReference type="Proteomes" id="UP000006786"/>
    </source>
</evidence>
<dbReference type="AlphaFoldDB" id="K2M9Q6"/>
<evidence type="ECO:0000259" key="1">
    <source>
        <dbReference type="PROSITE" id="PS50404"/>
    </source>
</evidence>
<organism evidence="3 4">
    <name type="scientific">Nitratireductor pacificus pht-3B</name>
    <dbReference type="NCBI Taxonomy" id="391937"/>
    <lineage>
        <taxon>Bacteria</taxon>
        <taxon>Pseudomonadati</taxon>
        <taxon>Pseudomonadota</taxon>
        <taxon>Alphaproteobacteria</taxon>
        <taxon>Hyphomicrobiales</taxon>
        <taxon>Phyllobacteriaceae</taxon>
        <taxon>Nitratireductor</taxon>
    </lineage>
</organism>
<name>K2M9Q6_9HYPH</name>
<accession>K2M9Q6</accession>
<dbReference type="GO" id="GO:0016740">
    <property type="term" value="F:transferase activity"/>
    <property type="evidence" value="ECO:0007669"/>
    <property type="project" value="UniProtKB-KW"/>
</dbReference>
<dbReference type="InterPro" id="IPR004045">
    <property type="entry name" value="Glutathione_S-Trfase_N"/>
</dbReference>
<dbReference type="InterPro" id="IPR010987">
    <property type="entry name" value="Glutathione-S-Trfase_C-like"/>
</dbReference>
<dbReference type="SFLD" id="SFLDG00358">
    <property type="entry name" value="Main_(cytGST)"/>
    <property type="match status" value="1"/>
</dbReference>
<dbReference type="STRING" id="391937.NA2_10388"/>
<proteinExistence type="predicted"/>
<evidence type="ECO:0000259" key="2">
    <source>
        <dbReference type="PROSITE" id="PS50405"/>
    </source>
</evidence>
<dbReference type="InterPro" id="IPR036249">
    <property type="entry name" value="Thioredoxin-like_sf"/>
</dbReference>
<dbReference type="SFLD" id="SFLDS00019">
    <property type="entry name" value="Glutathione_Transferase_(cytos"/>
    <property type="match status" value="1"/>
</dbReference>
<dbReference type="PROSITE" id="PS50404">
    <property type="entry name" value="GST_NTER"/>
    <property type="match status" value="1"/>
</dbReference>
<keyword evidence="4" id="KW-1185">Reference proteome</keyword>
<dbReference type="Proteomes" id="UP000006786">
    <property type="component" value="Unassembled WGS sequence"/>
</dbReference>
<dbReference type="Pfam" id="PF13410">
    <property type="entry name" value="GST_C_2"/>
    <property type="match status" value="1"/>
</dbReference>
<dbReference type="PANTHER" id="PTHR44051:SF8">
    <property type="entry name" value="GLUTATHIONE S-TRANSFERASE GSTA"/>
    <property type="match status" value="1"/>
</dbReference>
<dbReference type="EMBL" id="AMRM01000010">
    <property type="protein sequence ID" value="EKF18876.1"/>
    <property type="molecule type" value="Genomic_DNA"/>
</dbReference>
<keyword evidence="3" id="KW-0808">Transferase</keyword>
<dbReference type="Gene3D" id="1.20.1050.10">
    <property type="match status" value="1"/>
</dbReference>
<dbReference type="PROSITE" id="PS50405">
    <property type="entry name" value="GST_CTER"/>
    <property type="match status" value="1"/>
</dbReference>
<dbReference type="CDD" id="cd00570">
    <property type="entry name" value="GST_N_family"/>
    <property type="match status" value="1"/>
</dbReference>
<dbReference type="SUPFAM" id="SSF52833">
    <property type="entry name" value="Thioredoxin-like"/>
    <property type="match status" value="1"/>
</dbReference>
<dbReference type="InterPro" id="IPR036282">
    <property type="entry name" value="Glutathione-S-Trfase_C_sf"/>
</dbReference>
<gene>
    <name evidence="3" type="ORF">NA2_10388</name>
</gene>
<feature type="domain" description="GST C-terminal" evidence="2">
    <location>
        <begin position="99"/>
        <end position="222"/>
    </location>
</feature>
<dbReference type="PANTHER" id="PTHR44051">
    <property type="entry name" value="GLUTATHIONE S-TRANSFERASE-RELATED"/>
    <property type="match status" value="1"/>
</dbReference>
<dbReference type="SUPFAM" id="SSF47616">
    <property type="entry name" value="GST C-terminal domain-like"/>
    <property type="match status" value="1"/>
</dbReference>
<protein>
    <submittedName>
        <fullName evidence="3">Putative glutathione S-transferase-like protein</fullName>
    </submittedName>
</protein>
<evidence type="ECO:0000313" key="3">
    <source>
        <dbReference type="EMBL" id="EKF18876.1"/>
    </source>
</evidence>